<keyword evidence="4" id="KW-0853">WD repeat</keyword>
<comment type="subcellular location">
    <subcellularLocation>
        <location evidence="1">Nucleus</location>
    </subcellularLocation>
</comment>
<evidence type="ECO:0000256" key="5">
    <source>
        <dbReference type="ARBA" id="ARBA00022737"/>
    </source>
</evidence>
<dbReference type="CDD" id="cd05496">
    <property type="entry name" value="Bromo_WDR9_II"/>
    <property type="match status" value="1"/>
</dbReference>
<keyword evidence="5" id="KW-0677">Repeat</keyword>
<dbReference type="SUPFAM" id="SSF50978">
    <property type="entry name" value="WD40 repeat-like"/>
    <property type="match status" value="1"/>
</dbReference>
<organism evidence="16 17">
    <name type="scientific">Corvus moneduloides</name>
    <name type="common">New Caledonian crow</name>
    <dbReference type="NCBI Taxonomy" id="1196302"/>
    <lineage>
        <taxon>Eukaryota</taxon>
        <taxon>Metazoa</taxon>
        <taxon>Chordata</taxon>
        <taxon>Craniata</taxon>
        <taxon>Vertebrata</taxon>
        <taxon>Euteleostomi</taxon>
        <taxon>Archelosauria</taxon>
        <taxon>Archosauria</taxon>
        <taxon>Dinosauria</taxon>
        <taxon>Saurischia</taxon>
        <taxon>Theropoda</taxon>
        <taxon>Coelurosauria</taxon>
        <taxon>Aves</taxon>
        <taxon>Neognathae</taxon>
        <taxon>Neoaves</taxon>
        <taxon>Telluraves</taxon>
        <taxon>Australaves</taxon>
        <taxon>Passeriformes</taxon>
        <taxon>Corvoidea</taxon>
        <taxon>Corvidae</taxon>
        <taxon>Corvus</taxon>
    </lineage>
</organism>
<evidence type="ECO:0000256" key="12">
    <source>
        <dbReference type="ARBA" id="ARBA00075662"/>
    </source>
</evidence>
<dbReference type="Pfam" id="PF00439">
    <property type="entry name" value="Bromodomain"/>
    <property type="match status" value="2"/>
</dbReference>
<evidence type="ECO:0000256" key="3">
    <source>
        <dbReference type="ARBA" id="ARBA00022553"/>
    </source>
</evidence>
<feature type="region of interest" description="Disordered" evidence="14">
    <location>
        <begin position="1205"/>
        <end position="1234"/>
    </location>
</feature>
<dbReference type="FunFam" id="2.130.10.10:FF:000141">
    <property type="entry name" value="Pleckstrin homology domain interacting protein"/>
    <property type="match status" value="1"/>
</dbReference>
<evidence type="ECO:0000256" key="13">
    <source>
        <dbReference type="ARBA" id="ARBA00081767"/>
    </source>
</evidence>
<dbReference type="PROSITE" id="PS50082">
    <property type="entry name" value="WD_REPEATS_2"/>
    <property type="match status" value="5"/>
</dbReference>
<feature type="compositionally biased region" description="Polar residues" evidence="14">
    <location>
        <begin position="1620"/>
        <end position="1631"/>
    </location>
</feature>
<feature type="region of interest" description="Disordered" evidence="14">
    <location>
        <begin position="1605"/>
        <end position="1718"/>
    </location>
</feature>
<dbReference type="InterPro" id="IPR001487">
    <property type="entry name" value="Bromodomain"/>
</dbReference>
<dbReference type="GO" id="GO:0006357">
    <property type="term" value="P:regulation of transcription by RNA polymerase II"/>
    <property type="evidence" value="ECO:0007669"/>
    <property type="project" value="TreeGrafter"/>
</dbReference>
<comment type="function">
    <text evidence="10">Probable regulator of the insulin and insulin-like growth factor signaling pathways. Stimulates cell proliferation through regulation of cyclin transcription and has an anti-apoptotic activity through AKT1 phosphorylation and activation. Plays a role in the regulation of cell morphology and cytoskeletal organization.</text>
</comment>
<feature type="region of interest" description="Disordered" evidence="14">
    <location>
        <begin position="638"/>
        <end position="683"/>
    </location>
</feature>
<feature type="region of interest" description="Disordered" evidence="14">
    <location>
        <begin position="1359"/>
        <end position="1522"/>
    </location>
</feature>
<dbReference type="FunFam" id="2.30.30.1040:FF:000003">
    <property type="entry name" value="Bromodomain and WD repeat domain containing 1"/>
    <property type="match status" value="1"/>
</dbReference>
<dbReference type="GO" id="GO:0005634">
    <property type="term" value="C:nucleus"/>
    <property type="evidence" value="ECO:0007669"/>
    <property type="project" value="UniProtKB-SubCell"/>
</dbReference>
<dbReference type="InterPro" id="IPR019775">
    <property type="entry name" value="WD40_repeat_CS"/>
</dbReference>
<evidence type="ECO:0000256" key="11">
    <source>
        <dbReference type="ARBA" id="ARBA00069235"/>
    </source>
</evidence>
<evidence type="ECO:0000313" key="17">
    <source>
        <dbReference type="Proteomes" id="UP000694553"/>
    </source>
</evidence>
<dbReference type="FunFam" id="1.20.920.10:FF:000017">
    <property type="entry name" value="Bromodomain and WD repeat domain containing 1"/>
    <property type="match status" value="1"/>
</dbReference>
<dbReference type="InterPro" id="IPR001680">
    <property type="entry name" value="WD40_rpt"/>
</dbReference>
<keyword evidence="3" id="KW-0597">Phosphoprotein</keyword>
<dbReference type="Pfam" id="PF00400">
    <property type="entry name" value="WD40"/>
    <property type="match status" value="5"/>
</dbReference>
<dbReference type="CDD" id="cd00200">
    <property type="entry name" value="WD40"/>
    <property type="match status" value="1"/>
</dbReference>
<evidence type="ECO:0000256" key="9">
    <source>
        <dbReference type="ARBA" id="ARBA00023242"/>
    </source>
</evidence>
<keyword evidence="6" id="KW-0832">Ubl conjugation</keyword>
<dbReference type="FunFam" id="1.20.920.10:FF:000008">
    <property type="entry name" value="Bromodomain and WD repeat domain containing 3"/>
    <property type="match status" value="1"/>
</dbReference>
<proteinExistence type="predicted"/>
<keyword evidence="17" id="KW-1185">Reference proteome</keyword>
<feature type="domain" description="Bromo" evidence="15">
    <location>
        <begin position="1099"/>
        <end position="1169"/>
    </location>
</feature>
<evidence type="ECO:0000256" key="2">
    <source>
        <dbReference type="ARBA" id="ARBA00022499"/>
    </source>
</evidence>
<keyword evidence="9" id="KW-0539">Nucleus</keyword>
<dbReference type="PANTHER" id="PTHR16266:SF4">
    <property type="entry name" value="PH-INTERACTING PROTEIN"/>
    <property type="match status" value="1"/>
</dbReference>
<sequence length="1751" mass="198221">PARQRQGLGGGELYFLIARFLEDGPCQQAAQLLPKRTDWTGKEHPRSYENLVKYYRHLAPDHLLQICHRLGPLLEQEIPQSVPGVQTLLGAGRQSLLRTNKSCKHVVWKGSALAALHCGRPPESPVNYGSPPSIVDTLFSRKLNGKYRLERLVPTAVYQHMKMHKRILGHLSSVYCVTFDRTGRRIFTGSDDCLVKIWATDDGRLLATLRGHAAEISDMAVNYENTMIAAGSCDKMIRVWCLRTCAPLAVLQGHSASITSLQFSPLCSGSKRYLSSTGADGTICFWLWDAGTLKINPRPTKFTERPRPGVQMICSSFSAGGMFLATGSTDHIIRVYFFGSGQPEKISELEFHTDKVDSIQFSNSSSRFVSGSRDGTARIWQFKRREWKSILLDMATRPAGQSLQGVEDKITKLKVTMVAWDRHDNSVITAVNNMTLKVWNSFTGQLIHILMGHEDEVFVLEPHPFDPRVLFSAGHDGNVIVWDLARGVKIRSYFNMIEGQGHGAVFDCKCSPDGQHFACTDSHGHLLIFGFGSSSKYDKIADQMFFHSDYRPLIRDANNFVLDEQTQQAPHLMPPPFLVDVDGNPHPARYQRLVPGRENCREEQLIPQMGVTSSGLNQVLSQQANQEVSPLDSMIQRLQQEQDQRRSGEAGTSSTSRISRGSVSSTSEVHSPPNIGLRRSGQIEGVRQMHSNAPRSEIATERDLVAWSRRVVVPELSSGVASRQEEWRTAKGEEEIRVYRSEEKRKHVMSHIPRENKIPTFSKNHSHDNLLDASDSKKQAANQHNYRTRYAVEETARPAEELENGHSSSDEGEVVVASGGTSEDDERAWHSDGKLIPTHPRKRTQKRLAVGVLAENGLTLEEWLPSAWITDTVPRRCPFVPQMGDEVYYFRQGHEAYVVMAKKNKVYNINPKKQPWHKMELREQELMKIVGIKYEVGLPTLCCLKLAFLDPDTGKLTGGAFTMKYHDMPDVIDFLVLRQQFDDAKHRRWNIGDRFRSVIDDAWWFGTIESQEPLQPDYPDSLFQCYNVCWDNGDTEKMSPWDMELIPSNAVFPEELGTSVPLTDDERRTLLYKPLDGEWGSRTRDEECDRIIAGINQLMTLDIASAFVAPVDLQAYPMYCTVVAYPTDLSTIKQRLESRFYRRLSSLMWEVRYIEHNTRTFNEPGSPIVKSAKFVTDLLLHFIKDQSCYDIILLYNAMKKKVLSDSDEEEEKDTNVPGTSTRKRKDHQPKRRLRNRAQSYDIQSWKKQCQELLNLIFQCEDSEPFRQPVDLLEYPDYRDIIDTPMDFATVRETLEAGNYESPMELCKDVRLIFSNSKAYTPSKRSRIYSMSLRLSAFFEEHISSILSDYKSALRFHKRNTIKKRRKKRSRSSSVSSSVASSPERKRRLIKPQLKAETSATSSSSAPARSTALRHAPPQMNGKAAEASSLVRTRSNRGITDVAVTEQPSTSSGAKPLTIKPLITKPNTTAGSGKSVLENSTKHSKNQNIVSNPTPSDYSHNTRNNSTRENPEKEKQIKRKVKSSTVNPQAFLYHFFTADCKNNALASGSIQVNGHGGQPLKPPVKRGPGRKPKVETNNSSCEVVVHKKRGRKPKKLQIVEQQKVAEQNTIQTTRDIPEEASVSTACNSLSENNVKEDLLQKKGRGGRKPKRKIKSRQPGSDLLVPANVKMQTRSRRKKTHEPMEESSEELKDSEPHMRTRNQGRRTAFYNEDDSEEEQRQLLFEDTSLTFGTSSRGRVRKLTEKAKANLIGW</sequence>
<accession>A0A8C3E9F1</accession>
<dbReference type="PROSITE" id="PS50014">
    <property type="entry name" value="BROMODOMAIN_2"/>
    <property type="match status" value="2"/>
</dbReference>
<dbReference type="GO" id="GO:0045893">
    <property type="term" value="P:positive regulation of DNA-templated transcription"/>
    <property type="evidence" value="ECO:0007669"/>
    <property type="project" value="UniProtKB-ARBA"/>
</dbReference>
<dbReference type="Ensembl" id="ENSCMUT00000018643.2">
    <property type="protein sequence ID" value="ENSCMUP00000017375.2"/>
    <property type="gene ID" value="ENSCMUG00000007799.2"/>
</dbReference>
<dbReference type="CDD" id="cd05529">
    <property type="entry name" value="Bromo_WDR9_I_like"/>
    <property type="match status" value="1"/>
</dbReference>
<gene>
    <name evidence="16" type="primary">PHIP</name>
</gene>
<dbReference type="PRINTS" id="PR00503">
    <property type="entry name" value="BROMODOMAIN"/>
</dbReference>
<keyword evidence="7" id="KW-0007">Acetylation</keyword>
<dbReference type="Pfam" id="PF25313">
    <property type="entry name" value="BRWD_AD"/>
    <property type="match status" value="1"/>
</dbReference>
<dbReference type="SMART" id="SM00297">
    <property type="entry name" value="BROMO"/>
    <property type="match status" value="2"/>
</dbReference>
<dbReference type="PROSITE" id="PS00678">
    <property type="entry name" value="WD_REPEATS_1"/>
    <property type="match status" value="1"/>
</dbReference>
<protein>
    <recommendedName>
        <fullName evidence="11">PH-interacting protein</fullName>
    </recommendedName>
    <alternativeName>
        <fullName evidence="13">IRS-1 PH domain-binding protein</fullName>
    </alternativeName>
    <alternativeName>
        <fullName evidence="12">WD repeat-containing protein 11</fullName>
    </alternativeName>
</protein>
<dbReference type="Proteomes" id="UP000694553">
    <property type="component" value="Unassembled WGS sequence"/>
</dbReference>
<keyword evidence="8" id="KW-0103">Bromodomain</keyword>
<dbReference type="Gene3D" id="2.130.10.10">
    <property type="entry name" value="YVTN repeat-like/Quinoprotein amine dehydrogenase"/>
    <property type="match status" value="2"/>
</dbReference>
<dbReference type="FunFam" id="2.130.10.10:FF:000023">
    <property type="entry name" value="Bromodomain and WD repeat domain containing 1"/>
    <property type="match status" value="1"/>
</dbReference>
<evidence type="ECO:0000313" key="16">
    <source>
        <dbReference type="Ensembl" id="ENSCMUP00000017375.2"/>
    </source>
</evidence>
<dbReference type="GO" id="GO:0008360">
    <property type="term" value="P:regulation of cell shape"/>
    <property type="evidence" value="ECO:0007669"/>
    <property type="project" value="TreeGrafter"/>
</dbReference>
<evidence type="ECO:0000256" key="10">
    <source>
        <dbReference type="ARBA" id="ARBA00058276"/>
    </source>
</evidence>
<dbReference type="InterPro" id="IPR036322">
    <property type="entry name" value="WD40_repeat_dom_sf"/>
</dbReference>
<keyword evidence="2" id="KW-1017">Isopeptide bond</keyword>
<evidence type="ECO:0000256" key="1">
    <source>
        <dbReference type="ARBA" id="ARBA00004123"/>
    </source>
</evidence>
<dbReference type="SMART" id="SM00320">
    <property type="entry name" value="WD40"/>
    <property type="match status" value="8"/>
</dbReference>
<dbReference type="InterPro" id="IPR057452">
    <property type="entry name" value="BRWD/PHIP_N"/>
</dbReference>
<name>A0A8C3E9F1_CORMO</name>
<dbReference type="GO" id="GO:0007010">
    <property type="term" value="P:cytoskeleton organization"/>
    <property type="evidence" value="ECO:0007669"/>
    <property type="project" value="TreeGrafter"/>
</dbReference>
<feature type="compositionally biased region" description="Polar residues" evidence="14">
    <location>
        <begin position="1485"/>
        <end position="1507"/>
    </location>
</feature>
<dbReference type="InterPro" id="IPR052060">
    <property type="entry name" value="Bromo_WD_repeat"/>
</dbReference>
<accession>A0A8U7P8K9</accession>
<reference evidence="17" key="1">
    <citation type="submission" date="2019-10" db="EMBL/GenBank/DDBJ databases">
        <title>Corvus moneduloides (New Caledonian crow) genome, bCorMon1, primary haplotype.</title>
        <authorList>
            <person name="Rutz C."/>
            <person name="Fungtammasan C."/>
            <person name="Mountcastle J."/>
            <person name="Formenti G."/>
            <person name="Chow W."/>
            <person name="Howe K."/>
            <person name="Steele M.P."/>
            <person name="Fernandes J."/>
            <person name="Gilbert M.T.P."/>
            <person name="Fedrigo O."/>
            <person name="Jarvis E.D."/>
            <person name="Gemmell N."/>
        </authorList>
    </citation>
    <scope>NUCLEOTIDE SEQUENCE [LARGE SCALE GENOMIC DNA]</scope>
</reference>
<dbReference type="InterPro" id="IPR036427">
    <property type="entry name" value="Bromodomain-like_sf"/>
</dbReference>
<reference evidence="16" key="3">
    <citation type="submission" date="2025-09" db="UniProtKB">
        <authorList>
            <consortium name="Ensembl"/>
        </authorList>
    </citation>
    <scope>IDENTIFICATION</scope>
</reference>
<feature type="region of interest" description="Disordered" evidence="14">
    <location>
        <begin position="798"/>
        <end position="838"/>
    </location>
</feature>
<feature type="compositionally biased region" description="Basic and acidic residues" evidence="14">
    <location>
        <begin position="1679"/>
        <end position="1696"/>
    </location>
</feature>
<dbReference type="GO" id="GO:0043066">
    <property type="term" value="P:negative regulation of apoptotic process"/>
    <property type="evidence" value="ECO:0007669"/>
    <property type="project" value="UniProtKB-ARBA"/>
</dbReference>
<dbReference type="InterPro" id="IPR057451">
    <property type="entry name" value="BRWD/PHIP_AD"/>
</dbReference>
<feature type="compositionally biased region" description="Low complexity" evidence="14">
    <location>
        <begin position="651"/>
        <end position="667"/>
    </location>
</feature>
<dbReference type="PROSITE" id="PS50294">
    <property type="entry name" value="WD_REPEATS_REGION"/>
    <property type="match status" value="5"/>
</dbReference>
<feature type="compositionally biased region" description="Basic residues" evidence="14">
    <location>
        <begin position="1359"/>
        <end position="1370"/>
    </location>
</feature>
<evidence type="ECO:0000259" key="15">
    <source>
        <dbReference type="PROSITE" id="PS50014"/>
    </source>
</evidence>
<dbReference type="Gene3D" id="1.20.920.10">
    <property type="entry name" value="Bromodomain-like"/>
    <property type="match status" value="2"/>
</dbReference>
<evidence type="ECO:0000256" key="7">
    <source>
        <dbReference type="ARBA" id="ARBA00022990"/>
    </source>
</evidence>
<feature type="compositionally biased region" description="Low complexity" evidence="14">
    <location>
        <begin position="1395"/>
        <end position="1410"/>
    </location>
</feature>
<feature type="compositionally biased region" description="Low complexity" evidence="14">
    <location>
        <begin position="1371"/>
        <end position="1381"/>
    </location>
</feature>
<feature type="compositionally biased region" description="Basic residues" evidence="14">
    <location>
        <begin position="1640"/>
        <end position="1654"/>
    </location>
</feature>
<reference evidence="16" key="2">
    <citation type="submission" date="2025-08" db="UniProtKB">
        <authorList>
            <consortium name="Ensembl"/>
        </authorList>
    </citation>
    <scope>IDENTIFICATION</scope>
</reference>
<evidence type="ECO:0000256" key="14">
    <source>
        <dbReference type="SAM" id="MobiDB-lite"/>
    </source>
</evidence>
<dbReference type="Pfam" id="PF25437">
    <property type="entry name" value="BRWD1_N"/>
    <property type="match status" value="1"/>
</dbReference>
<evidence type="ECO:0000256" key="8">
    <source>
        <dbReference type="ARBA" id="ARBA00023117"/>
    </source>
</evidence>
<feature type="compositionally biased region" description="Basic residues" evidence="14">
    <location>
        <begin position="1221"/>
        <end position="1234"/>
    </location>
</feature>
<feature type="domain" description="Bromo" evidence="15">
    <location>
        <begin position="1257"/>
        <end position="1327"/>
    </location>
</feature>
<dbReference type="InterPro" id="IPR015943">
    <property type="entry name" value="WD40/YVTN_repeat-like_dom_sf"/>
</dbReference>
<dbReference type="PANTHER" id="PTHR16266">
    <property type="entry name" value="WD REPEAT DOMAIN 9"/>
    <property type="match status" value="1"/>
</dbReference>
<dbReference type="InterPro" id="IPR018359">
    <property type="entry name" value="Bromodomain_CS"/>
</dbReference>
<evidence type="ECO:0000256" key="6">
    <source>
        <dbReference type="ARBA" id="ARBA00022843"/>
    </source>
</evidence>
<dbReference type="SUPFAM" id="SSF47370">
    <property type="entry name" value="Bromodomain"/>
    <property type="match status" value="2"/>
</dbReference>
<feature type="region of interest" description="Disordered" evidence="14">
    <location>
        <begin position="1550"/>
        <end position="1579"/>
    </location>
</feature>
<evidence type="ECO:0000256" key="4">
    <source>
        <dbReference type="ARBA" id="ARBA00022574"/>
    </source>
</evidence>
<dbReference type="PROSITE" id="PS00633">
    <property type="entry name" value="BROMODOMAIN_1"/>
    <property type="match status" value="1"/>
</dbReference>
<dbReference type="GO" id="GO:0009966">
    <property type="term" value="P:regulation of signal transduction"/>
    <property type="evidence" value="ECO:0007669"/>
    <property type="project" value="UniProtKB-ARBA"/>
</dbReference>